<proteinExistence type="predicted"/>
<evidence type="ECO:0000256" key="8">
    <source>
        <dbReference type="ARBA" id="ARBA00048744"/>
    </source>
</evidence>
<evidence type="ECO:0000256" key="6">
    <source>
        <dbReference type="ARBA" id="ARBA00022953"/>
    </source>
</evidence>
<feature type="binding site" evidence="9">
    <location>
        <position position="317"/>
    </location>
    <ligand>
        <name>Mg(2+)</name>
        <dbReference type="ChEBI" id="CHEBI:18420"/>
        <label>2</label>
    </ligand>
</feature>
<keyword evidence="6" id="KW-0693">Viral RNA replication</keyword>
<dbReference type="GO" id="GO:0039694">
    <property type="term" value="P:viral RNA genome replication"/>
    <property type="evidence" value="ECO:0007669"/>
    <property type="project" value="InterPro"/>
</dbReference>
<evidence type="ECO:0000256" key="9">
    <source>
        <dbReference type="PIRSR" id="PIRSR605093-1"/>
    </source>
</evidence>
<evidence type="ECO:0000256" key="7">
    <source>
        <dbReference type="ARBA" id="ARBA00030248"/>
    </source>
</evidence>
<keyword evidence="2 11" id="KW-0696">RNA-directed RNA polymerase</keyword>
<dbReference type="InterPro" id="IPR007096">
    <property type="entry name" value="RNA-dir_Rpol_cat_phage"/>
</dbReference>
<dbReference type="SUPFAM" id="SSF56672">
    <property type="entry name" value="DNA/RNA polymerases"/>
    <property type="match status" value="1"/>
</dbReference>
<comment type="cofactor">
    <cofactor evidence="9">
        <name>Mg(2+)</name>
        <dbReference type="ChEBI" id="CHEBI:18420"/>
    </cofactor>
    <text evidence="9">Binds 2 Mg(2+) per subunit.</text>
</comment>
<feature type="domain" description="RdRp catalytic" evidence="10">
    <location>
        <begin position="302"/>
        <end position="441"/>
    </location>
</feature>
<evidence type="ECO:0000256" key="4">
    <source>
        <dbReference type="ARBA" id="ARBA00022695"/>
    </source>
</evidence>
<keyword evidence="4" id="KW-0548">Nucleotidyltransferase</keyword>
<feature type="binding site" evidence="9">
    <location>
        <position position="410"/>
    </location>
    <ligand>
        <name>Mg(2+)</name>
        <dbReference type="ChEBI" id="CHEBI:18420"/>
        <label>2</label>
    </ligand>
</feature>
<name>A0A514D7F3_9VIRU</name>
<gene>
    <name evidence="11" type="ORF">H1Bulk29406_000001</name>
</gene>
<keyword evidence="9" id="KW-0479">Metal-binding</keyword>
<dbReference type="EC" id="2.7.7.48" evidence="1"/>
<keyword evidence="5" id="KW-0547">Nucleotide-binding</keyword>
<keyword evidence="3" id="KW-0808">Transferase</keyword>
<dbReference type="InterPro" id="IPR005093">
    <property type="entry name" value="RNArep_beta"/>
</dbReference>
<dbReference type="GO" id="GO:0046872">
    <property type="term" value="F:metal ion binding"/>
    <property type="evidence" value="ECO:0007669"/>
    <property type="project" value="UniProtKB-KW"/>
</dbReference>
<keyword evidence="9" id="KW-0460">Magnesium</keyword>
<dbReference type="EMBL" id="MN034871">
    <property type="protein sequence ID" value="QDH89526.1"/>
    <property type="molecule type" value="Genomic_RNA"/>
</dbReference>
<evidence type="ECO:0000313" key="11">
    <source>
        <dbReference type="EMBL" id="QDH89526.1"/>
    </source>
</evidence>
<evidence type="ECO:0000256" key="3">
    <source>
        <dbReference type="ARBA" id="ARBA00022679"/>
    </source>
</evidence>
<dbReference type="InterPro" id="IPR043502">
    <property type="entry name" value="DNA/RNA_pol_sf"/>
</dbReference>
<evidence type="ECO:0000256" key="2">
    <source>
        <dbReference type="ARBA" id="ARBA00022484"/>
    </source>
</evidence>
<dbReference type="Pfam" id="PF03431">
    <property type="entry name" value="RNA_replicase_B"/>
    <property type="match status" value="1"/>
</dbReference>
<evidence type="ECO:0000256" key="5">
    <source>
        <dbReference type="ARBA" id="ARBA00022741"/>
    </source>
</evidence>
<dbReference type="PROSITE" id="PS50522">
    <property type="entry name" value="RDRP_PHAGE"/>
    <property type="match status" value="1"/>
</dbReference>
<reference evidence="11" key="1">
    <citation type="submission" date="2019-05" db="EMBL/GenBank/DDBJ databases">
        <title>Metatranscriptomic reconstruction reveals RNA viruses with the potential to shape carbon cycling in soil.</title>
        <authorList>
            <person name="Starr E.P."/>
            <person name="Nuccio E."/>
            <person name="Pett-Ridge J."/>
            <person name="Banfield J.F."/>
            <person name="Firestone M.K."/>
        </authorList>
    </citation>
    <scope>NUCLEOTIDE SEQUENCE</scope>
    <source>
        <strain evidence="11">H1_Bulk_29_scaffold_406</strain>
    </source>
</reference>
<organism evidence="11">
    <name type="scientific">Leviviridae sp</name>
    <dbReference type="NCBI Taxonomy" id="2027243"/>
    <lineage>
        <taxon>Viruses</taxon>
        <taxon>Riboviria</taxon>
        <taxon>Orthornavirae</taxon>
        <taxon>Lenarviricota</taxon>
        <taxon>Leviviricetes</taxon>
        <taxon>Norzivirales</taxon>
        <taxon>Fiersviridae</taxon>
    </lineage>
</organism>
<accession>A0A514D7F3</accession>
<comment type="catalytic activity">
    <reaction evidence="8">
        <text>RNA(n) + a ribonucleoside 5'-triphosphate = RNA(n+1) + diphosphate</text>
        <dbReference type="Rhea" id="RHEA:21248"/>
        <dbReference type="Rhea" id="RHEA-COMP:14527"/>
        <dbReference type="Rhea" id="RHEA-COMP:17342"/>
        <dbReference type="ChEBI" id="CHEBI:33019"/>
        <dbReference type="ChEBI" id="CHEBI:61557"/>
        <dbReference type="ChEBI" id="CHEBI:140395"/>
        <dbReference type="EC" id="2.7.7.48"/>
    </reaction>
</comment>
<evidence type="ECO:0000256" key="1">
    <source>
        <dbReference type="ARBA" id="ARBA00012494"/>
    </source>
</evidence>
<sequence>MKAVRKSLMESTALDLSTRLLTRKVTYPVSSKSQSRDLETMRLRTAAEGLSFLTKSLPRLGKALDEGLASSMFTIPNGFKTAKGRKTPAFLQAHFNMVFDETGILLESAPPEAVAHLRQVLFFAYKLQLPYSRKQEQAVLNSFVSTEVELESLDLSYAAPLLEKAAEIAECVFMGFNPRDVVPRHGPGAVATGERLDQKWEFSRLYDRIHQVFPYYDFFAVGRGREIIDRVKWYRGLVRLDAGTAKVVLVPKDSRGPRLISAEPLEYQWIQQGVGRSLVAHLEAHHLTRGRVNFSSQEVNRSLAQRSSASLEFATLDLKDASDRVSLELVRRVFKDTPELLRVLEAVRTEATRLPDGREIFLNKYAPMGSAVCFPVEAFCFWTILCASICLATKRPLTQVAKSVYVYGDDIIIPTEHARDCIQALESVGLVVNKSKSCIDGPFRESCGMDAFKGIPVTPSRLRIIWSGSIQDGAPLYSYVSLANELREKGYTDAADSIVDLVEGTFGIIPFGTPQTGFPCWNTQDKSVAERLNRSSHAMRWVSNFQRLEFRVLCAVPRHRSTELDGWPRMLRDLVTPGLLEPNRVVVPRSTILKRRWRSV</sequence>
<feature type="binding site" evidence="9">
    <location>
        <position position="409"/>
    </location>
    <ligand>
        <name>Mg(2+)</name>
        <dbReference type="ChEBI" id="CHEBI:18420"/>
        <label>2</label>
    </ligand>
</feature>
<protein>
    <recommendedName>
        <fullName evidence="1">RNA-directed RNA polymerase</fullName>
        <ecNumber evidence="1">2.7.7.48</ecNumber>
    </recommendedName>
    <alternativeName>
        <fullName evidence="7">RNA replicase beta chain</fullName>
    </alternativeName>
</protein>
<dbReference type="GO" id="GO:0003968">
    <property type="term" value="F:RNA-directed RNA polymerase activity"/>
    <property type="evidence" value="ECO:0007669"/>
    <property type="project" value="UniProtKB-KW"/>
</dbReference>
<evidence type="ECO:0000259" key="10">
    <source>
        <dbReference type="PROSITE" id="PS50522"/>
    </source>
</evidence>
<dbReference type="GO" id="GO:0000166">
    <property type="term" value="F:nucleotide binding"/>
    <property type="evidence" value="ECO:0007669"/>
    <property type="project" value="UniProtKB-KW"/>
</dbReference>